<gene>
    <name evidence="6" type="ORF">QBC40DRAFT_327345</name>
</gene>
<name>A0AAN7B1G2_9PEZI</name>
<feature type="region of interest" description="Disordered" evidence="4">
    <location>
        <begin position="239"/>
        <end position="314"/>
    </location>
</feature>
<comment type="caution">
    <text evidence="6">The sequence shown here is derived from an EMBL/GenBank/DDBJ whole genome shotgun (WGS) entry which is preliminary data.</text>
</comment>
<evidence type="ECO:0000313" key="7">
    <source>
        <dbReference type="Proteomes" id="UP001303160"/>
    </source>
</evidence>
<dbReference type="InterPro" id="IPR025829">
    <property type="entry name" value="Zn_knuckle_CX2CX3GHX4C"/>
</dbReference>
<feature type="domain" description="CCHC-type" evidence="5">
    <location>
        <begin position="383"/>
        <end position="399"/>
    </location>
</feature>
<keyword evidence="3" id="KW-0862">Zinc</keyword>
<reference evidence="6" key="1">
    <citation type="journal article" date="2023" name="Mol. Phylogenet. Evol.">
        <title>Genome-scale phylogeny and comparative genomics of the fungal order Sordariales.</title>
        <authorList>
            <person name="Hensen N."/>
            <person name="Bonometti L."/>
            <person name="Westerberg I."/>
            <person name="Brannstrom I.O."/>
            <person name="Guillou S."/>
            <person name="Cros-Aarteil S."/>
            <person name="Calhoun S."/>
            <person name="Haridas S."/>
            <person name="Kuo A."/>
            <person name="Mondo S."/>
            <person name="Pangilinan J."/>
            <person name="Riley R."/>
            <person name="LaButti K."/>
            <person name="Andreopoulos B."/>
            <person name="Lipzen A."/>
            <person name="Chen C."/>
            <person name="Yan M."/>
            <person name="Daum C."/>
            <person name="Ng V."/>
            <person name="Clum A."/>
            <person name="Steindorff A."/>
            <person name="Ohm R.A."/>
            <person name="Martin F."/>
            <person name="Silar P."/>
            <person name="Natvig D.O."/>
            <person name="Lalanne C."/>
            <person name="Gautier V."/>
            <person name="Ament-Velasquez S.L."/>
            <person name="Kruys A."/>
            <person name="Hutchinson M.I."/>
            <person name="Powell A.J."/>
            <person name="Barry K."/>
            <person name="Miller A.N."/>
            <person name="Grigoriev I.V."/>
            <person name="Debuchy R."/>
            <person name="Gladieux P."/>
            <person name="Hiltunen Thoren M."/>
            <person name="Johannesson H."/>
        </authorList>
    </citation>
    <scope>NUCLEOTIDE SEQUENCE</scope>
    <source>
        <strain evidence="6">CBS 315.58</strain>
    </source>
</reference>
<feature type="compositionally biased region" description="Basic and acidic residues" evidence="4">
    <location>
        <begin position="283"/>
        <end position="295"/>
    </location>
</feature>
<feature type="region of interest" description="Disordered" evidence="4">
    <location>
        <begin position="148"/>
        <end position="176"/>
    </location>
</feature>
<feature type="compositionally biased region" description="Basic residues" evidence="4">
    <location>
        <begin position="489"/>
        <end position="499"/>
    </location>
</feature>
<accession>A0AAN7B1G2</accession>
<feature type="region of interest" description="Disordered" evidence="4">
    <location>
        <begin position="547"/>
        <end position="598"/>
    </location>
</feature>
<evidence type="ECO:0000256" key="3">
    <source>
        <dbReference type="ARBA" id="ARBA00022833"/>
    </source>
</evidence>
<feature type="domain" description="CCHC-type" evidence="5">
    <location>
        <begin position="414"/>
        <end position="431"/>
    </location>
</feature>
<dbReference type="SMART" id="SM00343">
    <property type="entry name" value="ZnF_C2HC"/>
    <property type="match status" value="2"/>
</dbReference>
<feature type="compositionally biased region" description="Polar residues" evidence="4">
    <location>
        <begin position="267"/>
        <end position="278"/>
    </location>
</feature>
<evidence type="ECO:0000259" key="5">
    <source>
        <dbReference type="SMART" id="SM00343"/>
    </source>
</evidence>
<feature type="compositionally biased region" description="Polar residues" evidence="4">
    <location>
        <begin position="514"/>
        <end position="524"/>
    </location>
</feature>
<keyword evidence="1" id="KW-0479">Metal-binding</keyword>
<feature type="compositionally biased region" description="Polar residues" evidence="4">
    <location>
        <begin position="356"/>
        <end position="367"/>
    </location>
</feature>
<dbReference type="Proteomes" id="UP001303160">
    <property type="component" value="Unassembled WGS sequence"/>
</dbReference>
<evidence type="ECO:0000256" key="1">
    <source>
        <dbReference type="ARBA" id="ARBA00022723"/>
    </source>
</evidence>
<organism evidence="6 7">
    <name type="scientific">Triangularia verruculosa</name>
    <dbReference type="NCBI Taxonomy" id="2587418"/>
    <lineage>
        <taxon>Eukaryota</taxon>
        <taxon>Fungi</taxon>
        <taxon>Dikarya</taxon>
        <taxon>Ascomycota</taxon>
        <taxon>Pezizomycotina</taxon>
        <taxon>Sordariomycetes</taxon>
        <taxon>Sordariomycetidae</taxon>
        <taxon>Sordariales</taxon>
        <taxon>Podosporaceae</taxon>
        <taxon>Triangularia</taxon>
    </lineage>
</organism>
<dbReference type="InterPro" id="IPR001878">
    <property type="entry name" value="Znf_CCHC"/>
</dbReference>
<dbReference type="AlphaFoldDB" id="A0AAN7B1G2"/>
<feature type="region of interest" description="Disordered" evidence="4">
    <location>
        <begin position="343"/>
        <end position="367"/>
    </location>
</feature>
<feature type="compositionally biased region" description="Basic and acidic residues" evidence="4">
    <location>
        <begin position="158"/>
        <end position="176"/>
    </location>
</feature>
<feature type="region of interest" description="Disordered" evidence="4">
    <location>
        <begin position="478"/>
        <end position="524"/>
    </location>
</feature>
<feature type="region of interest" description="Disordered" evidence="4">
    <location>
        <begin position="429"/>
        <end position="464"/>
    </location>
</feature>
<feature type="compositionally biased region" description="Basic residues" evidence="4">
    <location>
        <begin position="582"/>
        <end position="596"/>
    </location>
</feature>
<dbReference type="SUPFAM" id="SSF57756">
    <property type="entry name" value="Retrovirus zinc finger-like domains"/>
    <property type="match status" value="1"/>
</dbReference>
<evidence type="ECO:0000256" key="4">
    <source>
        <dbReference type="SAM" id="MobiDB-lite"/>
    </source>
</evidence>
<dbReference type="EMBL" id="MU863879">
    <property type="protein sequence ID" value="KAK4204880.1"/>
    <property type="molecule type" value="Genomic_DNA"/>
</dbReference>
<proteinExistence type="predicted"/>
<reference evidence="6" key="2">
    <citation type="submission" date="2023-05" db="EMBL/GenBank/DDBJ databases">
        <authorList>
            <consortium name="Lawrence Berkeley National Laboratory"/>
            <person name="Steindorff A."/>
            <person name="Hensen N."/>
            <person name="Bonometti L."/>
            <person name="Westerberg I."/>
            <person name="Brannstrom I.O."/>
            <person name="Guillou S."/>
            <person name="Cros-Aarteil S."/>
            <person name="Calhoun S."/>
            <person name="Haridas S."/>
            <person name="Kuo A."/>
            <person name="Mondo S."/>
            <person name="Pangilinan J."/>
            <person name="Riley R."/>
            <person name="Labutti K."/>
            <person name="Andreopoulos B."/>
            <person name="Lipzen A."/>
            <person name="Chen C."/>
            <person name="Yanf M."/>
            <person name="Daum C."/>
            <person name="Ng V."/>
            <person name="Clum A."/>
            <person name="Ohm R."/>
            <person name="Martin F."/>
            <person name="Silar P."/>
            <person name="Natvig D."/>
            <person name="Lalanne C."/>
            <person name="Gautier V."/>
            <person name="Ament-Velasquez S.L."/>
            <person name="Kruys A."/>
            <person name="Hutchinson M.I."/>
            <person name="Powell A.J."/>
            <person name="Barry K."/>
            <person name="Miller A.N."/>
            <person name="Grigoriev I.V."/>
            <person name="Debuchy R."/>
            <person name="Gladieux P."/>
            <person name="Thoren M.H."/>
            <person name="Johannesson H."/>
        </authorList>
    </citation>
    <scope>NUCLEOTIDE SEQUENCE</scope>
    <source>
        <strain evidence="6">CBS 315.58</strain>
    </source>
</reference>
<feature type="compositionally biased region" description="Basic and acidic residues" evidence="4">
    <location>
        <begin position="500"/>
        <end position="510"/>
    </location>
</feature>
<protein>
    <recommendedName>
        <fullName evidence="5">CCHC-type domain-containing protein</fullName>
    </recommendedName>
</protein>
<feature type="compositionally biased region" description="Basic and acidic residues" evidence="4">
    <location>
        <begin position="199"/>
        <end position="210"/>
    </location>
</feature>
<dbReference type="Gene3D" id="4.10.60.10">
    <property type="entry name" value="Zinc finger, CCHC-type"/>
    <property type="match status" value="1"/>
</dbReference>
<dbReference type="GO" id="GO:0008270">
    <property type="term" value="F:zinc ion binding"/>
    <property type="evidence" value="ECO:0007669"/>
    <property type="project" value="UniProtKB-KW"/>
</dbReference>
<keyword evidence="2" id="KW-0863">Zinc-finger</keyword>
<evidence type="ECO:0000313" key="6">
    <source>
        <dbReference type="EMBL" id="KAK4204880.1"/>
    </source>
</evidence>
<dbReference type="Pfam" id="PF13696">
    <property type="entry name" value="zf-CCHC_2"/>
    <property type="match status" value="1"/>
</dbReference>
<sequence length="754" mass="83803">MDRKKQGHVALPLGDFRQCPSARKLFDFLGRAFPVKVNKQRTLNSFVIWLIERIVDKDVSNPTSNESELREWHKLLRSCRIGDQTILDGYIQYQKDHLSNHPLDARRLHMMEADLRALMKIPVLSSEATSQVSKARDSPAIGLAKAVASYPDPGSDSSAEKIHDPLKPPSKPMDDYIHPDRRVSVPRAADSPANVALKSMDDYIHPDRRASVPSTGNDSTTAIGADVSDYIHPGRRALVSAPRESPNHATSASAFGHMHPGRVSPTLAGQFSVPTPENTFGHMHPDRMKASRDATPEPGEWVDEDEEKEKKKETDLSFLTGSNRMVFEDDWVEARKKRKAQQAELSVQSGKEAVDSSETGTGITNSIPSGKSKMKVAVPGNYVCNRCRVPGHLIQDCPTNGNKKFAIKAPEDYTCVKCGKQAGHYVGDCPQKSSFSRGSRNIKAEQSPPRRVVSDPFGDSYRPESRAYKRHLSVDSEVEEVDSTAWTSRPRRKRGRRGSRRDDGEPERTMSIRGGTNRNDFHWSSSTDSVVVKNYIDPDRPARSEAPAKVYINRKHLPASPDPREEGRLSYYDVPSEEAPSKKSRSKRATQTRKAQRVVPKIEEAPARVVSAPPHIRVDIREVGQMIDEEKTKHDLIPAFLKLFVGKEVPRRAKMKRPVATDFIEMPPESEEGDDDAMDIDQGAGQVKQEQDNMPTREANTSVIQHLHGVIDVDDDTIMTEAMPSVIVSGLGDTTDLTELSDGDSPSDVVVVDD</sequence>
<dbReference type="GO" id="GO:0003676">
    <property type="term" value="F:nucleic acid binding"/>
    <property type="evidence" value="ECO:0007669"/>
    <property type="project" value="InterPro"/>
</dbReference>
<dbReference type="InterPro" id="IPR036875">
    <property type="entry name" value="Znf_CCHC_sf"/>
</dbReference>
<feature type="compositionally biased region" description="Polar residues" evidence="4">
    <location>
        <begin position="212"/>
        <end position="222"/>
    </location>
</feature>
<evidence type="ECO:0000256" key="2">
    <source>
        <dbReference type="ARBA" id="ARBA00022771"/>
    </source>
</evidence>
<keyword evidence="7" id="KW-1185">Reference proteome</keyword>
<feature type="region of interest" description="Disordered" evidence="4">
    <location>
        <begin position="190"/>
        <end position="225"/>
    </location>
</feature>